<keyword evidence="2" id="KW-1185">Reference proteome</keyword>
<comment type="caution">
    <text evidence="1">The sequence shown here is derived from an EMBL/GenBank/DDBJ whole genome shotgun (WGS) entry which is preliminary data.</text>
</comment>
<dbReference type="EMBL" id="AVOT02018899">
    <property type="protein sequence ID" value="MBW0506139.1"/>
    <property type="molecule type" value="Genomic_DNA"/>
</dbReference>
<reference evidence="1" key="1">
    <citation type="submission" date="2021-03" db="EMBL/GenBank/DDBJ databases">
        <title>Draft genome sequence of rust myrtle Austropuccinia psidii MF-1, a brazilian biotype.</title>
        <authorList>
            <person name="Quecine M.C."/>
            <person name="Pachon D.M.R."/>
            <person name="Bonatelli M.L."/>
            <person name="Correr F.H."/>
            <person name="Franceschini L.M."/>
            <person name="Leite T.F."/>
            <person name="Margarido G.R.A."/>
            <person name="Almeida C.A."/>
            <person name="Ferrarezi J.A."/>
            <person name="Labate C.A."/>
        </authorList>
    </citation>
    <scope>NUCLEOTIDE SEQUENCE</scope>
    <source>
        <strain evidence="1">MF-1</strain>
    </source>
</reference>
<evidence type="ECO:0000313" key="1">
    <source>
        <dbReference type="EMBL" id="MBW0506139.1"/>
    </source>
</evidence>
<accession>A0A9Q3HKR0</accession>
<sequence>MVTLSGPNSIFQVKVPESNTHFKGGLLNSSVWQSMAAIRRPFKDPNHLSLQGLGWQFHSGLFQGPFSEVIHSFNQLSRHQVSQYSLDNSIGPYRRQSISLYVLDPNGPFHIPLWGFSHTVQVSRWPDLY</sequence>
<proteinExistence type="predicted"/>
<evidence type="ECO:0000313" key="2">
    <source>
        <dbReference type="Proteomes" id="UP000765509"/>
    </source>
</evidence>
<organism evidence="1 2">
    <name type="scientific">Austropuccinia psidii MF-1</name>
    <dbReference type="NCBI Taxonomy" id="1389203"/>
    <lineage>
        <taxon>Eukaryota</taxon>
        <taxon>Fungi</taxon>
        <taxon>Dikarya</taxon>
        <taxon>Basidiomycota</taxon>
        <taxon>Pucciniomycotina</taxon>
        <taxon>Pucciniomycetes</taxon>
        <taxon>Pucciniales</taxon>
        <taxon>Sphaerophragmiaceae</taxon>
        <taxon>Austropuccinia</taxon>
    </lineage>
</organism>
<dbReference type="AlphaFoldDB" id="A0A9Q3HKR0"/>
<gene>
    <name evidence="1" type="ORF">O181_045854</name>
</gene>
<dbReference type="Proteomes" id="UP000765509">
    <property type="component" value="Unassembled WGS sequence"/>
</dbReference>
<protein>
    <submittedName>
        <fullName evidence="1">Uncharacterized protein</fullName>
    </submittedName>
</protein>
<name>A0A9Q3HKR0_9BASI</name>